<sequence length="156" mass="17540">MPPSRPPLIAPSLSTITSSRIPIHHPNFDKCDVAPCQFPPHALFASSRLPFPSTCHYSQQTHATSKKRIRAVTTRQMQRVMMKADRILDMDTGAPELSAPALSNCGSVFSITRFVEREREDLARYSIIIRELSTIGFAKGATLRQTKCFPTVLVWW</sequence>
<dbReference type="Proteomes" id="UP000799291">
    <property type="component" value="Unassembled WGS sequence"/>
</dbReference>
<gene>
    <name evidence="1" type="ORF">K458DRAFT_199009</name>
</gene>
<proteinExistence type="predicted"/>
<evidence type="ECO:0000313" key="2">
    <source>
        <dbReference type="Proteomes" id="UP000799291"/>
    </source>
</evidence>
<organism evidence="1 2">
    <name type="scientific">Lentithecium fluviatile CBS 122367</name>
    <dbReference type="NCBI Taxonomy" id="1168545"/>
    <lineage>
        <taxon>Eukaryota</taxon>
        <taxon>Fungi</taxon>
        <taxon>Dikarya</taxon>
        <taxon>Ascomycota</taxon>
        <taxon>Pezizomycotina</taxon>
        <taxon>Dothideomycetes</taxon>
        <taxon>Pleosporomycetidae</taxon>
        <taxon>Pleosporales</taxon>
        <taxon>Massarineae</taxon>
        <taxon>Lentitheciaceae</taxon>
        <taxon>Lentithecium</taxon>
    </lineage>
</organism>
<name>A0A6G1J8R0_9PLEO</name>
<reference evidence="1" key="1">
    <citation type="journal article" date="2020" name="Stud. Mycol.">
        <title>101 Dothideomycetes genomes: a test case for predicting lifestyles and emergence of pathogens.</title>
        <authorList>
            <person name="Haridas S."/>
            <person name="Albert R."/>
            <person name="Binder M."/>
            <person name="Bloem J."/>
            <person name="Labutti K."/>
            <person name="Salamov A."/>
            <person name="Andreopoulos B."/>
            <person name="Baker S."/>
            <person name="Barry K."/>
            <person name="Bills G."/>
            <person name="Bluhm B."/>
            <person name="Cannon C."/>
            <person name="Castanera R."/>
            <person name="Culley D."/>
            <person name="Daum C."/>
            <person name="Ezra D."/>
            <person name="Gonzalez J."/>
            <person name="Henrissat B."/>
            <person name="Kuo A."/>
            <person name="Liang C."/>
            <person name="Lipzen A."/>
            <person name="Lutzoni F."/>
            <person name="Magnuson J."/>
            <person name="Mondo S."/>
            <person name="Nolan M."/>
            <person name="Ohm R."/>
            <person name="Pangilinan J."/>
            <person name="Park H.-J."/>
            <person name="Ramirez L."/>
            <person name="Alfaro M."/>
            <person name="Sun H."/>
            <person name="Tritt A."/>
            <person name="Yoshinaga Y."/>
            <person name="Zwiers L.-H."/>
            <person name="Turgeon B."/>
            <person name="Goodwin S."/>
            <person name="Spatafora J."/>
            <person name="Crous P."/>
            <person name="Grigoriev I."/>
        </authorList>
    </citation>
    <scope>NUCLEOTIDE SEQUENCE</scope>
    <source>
        <strain evidence="1">CBS 122367</strain>
    </source>
</reference>
<evidence type="ECO:0000313" key="1">
    <source>
        <dbReference type="EMBL" id="KAF2686519.1"/>
    </source>
</evidence>
<keyword evidence="2" id="KW-1185">Reference proteome</keyword>
<accession>A0A6G1J8R0</accession>
<protein>
    <submittedName>
        <fullName evidence="1">Uncharacterized protein</fullName>
    </submittedName>
</protein>
<dbReference type="EMBL" id="MU005576">
    <property type="protein sequence ID" value="KAF2686519.1"/>
    <property type="molecule type" value="Genomic_DNA"/>
</dbReference>
<dbReference type="AlphaFoldDB" id="A0A6G1J8R0"/>